<feature type="signal peptide" evidence="1">
    <location>
        <begin position="1"/>
        <end position="19"/>
    </location>
</feature>
<dbReference type="GeneID" id="9059445"/>
<dbReference type="RefSeq" id="XP_002775246.1">
    <property type="nucleotide sequence ID" value="XM_002775200.1"/>
</dbReference>
<accession>C5L8A6</accession>
<dbReference type="Proteomes" id="UP000007800">
    <property type="component" value="Unassembled WGS sequence"/>
</dbReference>
<evidence type="ECO:0000313" key="3">
    <source>
        <dbReference type="Proteomes" id="UP000007800"/>
    </source>
</evidence>
<gene>
    <name evidence="2" type="ORF">Pmar_PMAR015475</name>
</gene>
<reference evidence="2 3" key="1">
    <citation type="submission" date="2008-07" db="EMBL/GenBank/DDBJ databases">
        <authorList>
            <person name="El-Sayed N."/>
            <person name="Caler E."/>
            <person name="Inman J."/>
            <person name="Amedeo P."/>
            <person name="Hass B."/>
            <person name="Wortman J."/>
        </authorList>
    </citation>
    <scope>NUCLEOTIDE SEQUENCE [LARGE SCALE GENOMIC DNA]</scope>
    <source>
        <strain evidence="3">ATCC 50983 / TXsc</strain>
    </source>
</reference>
<name>C5L8A6_PERM5</name>
<evidence type="ECO:0000313" key="2">
    <source>
        <dbReference type="EMBL" id="EER07062.1"/>
    </source>
</evidence>
<evidence type="ECO:0000256" key="1">
    <source>
        <dbReference type="SAM" id="SignalP"/>
    </source>
</evidence>
<protein>
    <submittedName>
        <fullName evidence="2">Uncharacterized protein</fullName>
    </submittedName>
</protein>
<organism evidence="3">
    <name type="scientific">Perkinsus marinus (strain ATCC 50983 / TXsc)</name>
    <dbReference type="NCBI Taxonomy" id="423536"/>
    <lineage>
        <taxon>Eukaryota</taxon>
        <taxon>Sar</taxon>
        <taxon>Alveolata</taxon>
        <taxon>Perkinsozoa</taxon>
        <taxon>Perkinsea</taxon>
        <taxon>Perkinsida</taxon>
        <taxon>Perkinsidae</taxon>
        <taxon>Perkinsus</taxon>
    </lineage>
</organism>
<dbReference type="EMBL" id="GG680063">
    <property type="protein sequence ID" value="EER07062.1"/>
    <property type="molecule type" value="Genomic_DNA"/>
</dbReference>
<keyword evidence="1" id="KW-0732">Signal</keyword>
<dbReference type="InParanoid" id="C5L8A6"/>
<keyword evidence="3" id="KW-1185">Reference proteome</keyword>
<proteinExistence type="predicted"/>
<sequence>MFVPLLLTISSIPITLVLGTPSNVCQSICWNTPYCGDSGYTSYCKSDGLCYGLYHRGNAAYCYQPEDPSCNGDVLEPVSCSQDVVASCEDVCDSIPSCHASKSKSHCRTWAKAPVCYGIFKRDDGSLCYAPEDDDCHGTPLECPSIQLRNEAVHSPLTTTSTSDEQSNKVNGIVVVV</sequence>
<dbReference type="AlphaFoldDB" id="C5L8A6"/>
<feature type="chain" id="PRO_5002954893" evidence="1">
    <location>
        <begin position="20"/>
        <end position="177"/>
    </location>
</feature>